<reference evidence="3" key="1">
    <citation type="journal article" date="2012" name="J. Bacteriol.">
        <title>Revised Genome Sequence of Burkholderia thailandensis MSMB43 with Improved Annotation.</title>
        <authorList>
            <person name="Zhuo Y."/>
            <person name="Liu L."/>
            <person name="Wang Q."/>
            <person name="Liu X."/>
            <person name="Ren B."/>
            <person name="Liu M."/>
            <person name="Ni P."/>
            <person name="Cheng Y.Q."/>
            <person name="Zhang L."/>
        </authorList>
    </citation>
    <scope>NUCLEOTIDE SEQUENCE [LARGE SCALE GENOMIC DNA]</scope>
    <source>
        <strain evidence="3">MSMB43</strain>
    </source>
</reference>
<protein>
    <recommendedName>
        <fullName evidence="1">AB hydrolase-1 domain-containing protein</fullName>
    </recommendedName>
</protein>
<evidence type="ECO:0000259" key="1">
    <source>
        <dbReference type="Pfam" id="PF00561"/>
    </source>
</evidence>
<dbReference type="InterPro" id="IPR000639">
    <property type="entry name" value="Epox_hydrolase-like"/>
</dbReference>
<dbReference type="InterPro" id="IPR000073">
    <property type="entry name" value="AB_hydrolase_1"/>
</dbReference>
<dbReference type="PANTHER" id="PTHR43798">
    <property type="entry name" value="MONOACYLGLYCEROL LIPASE"/>
    <property type="match status" value="1"/>
</dbReference>
<dbReference type="PANTHER" id="PTHR43798:SF29">
    <property type="entry name" value="AB HYDROLASE-1 DOMAIN-CONTAINING PROTEIN"/>
    <property type="match status" value="1"/>
</dbReference>
<dbReference type="InterPro" id="IPR050266">
    <property type="entry name" value="AB_hydrolase_sf"/>
</dbReference>
<name>A0ABN0GAY0_9BURK</name>
<keyword evidence="3" id="KW-1185">Reference proteome</keyword>
<gene>
    <name evidence="2" type="ORF">A33K_12820</name>
</gene>
<evidence type="ECO:0000313" key="3">
    <source>
        <dbReference type="Proteomes" id="UP000004682"/>
    </source>
</evidence>
<dbReference type="PRINTS" id="PR00412">
    <property type="entry name" value="EPOXHYDRLASE"/>
</dbReference>
<feature type="domain" description="AB hydrolase-1" evidence="1">
    <location>
        <begin position="132"/>
        <end position="366"/>
    </location>
</feature>
<dbReference type="Pfam" id="PF00561">
    <property type="entry name" value="Abhydrolase_1"/>
    <property type="match status" value="1"/>
</dbReference>
<dbReference type="EMBL" id="JH692061">
    <property type="protein sequence ID" value="EIP89241.1"/>
    <property type="molecule type" value="Genomic_DNA"/>
</dbReference>
<accession>A0ABN0GAY0</accession>
<dbReference type="PRINTS" id="PR00111">
    <property type="entry name" value="ABHYDROLASE"/>
</dbReference>
<dbReference type="SUPFAM" id="SSF53474">
    <property type="entry name" value="alpha/beta-Hydrolases"/>
    <property type="match status" value="1"/>
</dbReference>
<organism evidence="2 3">
    <name type="scientific">Burkholderia humptydooensis MSMB43</name>
    <dbReference type="NCBI Taxonomy" id="441157"/>
    <lineage>
        <taxon>Bacteria</taxon>
        <taxon>Pseudomonadati</taxon>
        <taxon>Pseudomonadota</taxon>
        <taxon>Betaproteobacteria</taxon>
        <taxon>Burkholderiales</taxon>
        <taxon>Burkholderiaceae</taxon>
        <taxon>Burkholderia</taxon>
        <taxon>pseudomallei group</taxon>
    </lineage>
</organism>
<dbReference type="InterPro" id="IPR029058">
    <property type="entry name" value="AB_hydrolase_fold"/>
</dbReference>
<evidence type="ECO:0000313" key="2">
    <source>
        <dbReference type="EMBL" id="EIP89241.1"/>
    </source>
</evidence>
<sequence length="382" mass="41776">MSSDRNSTRLSRISSMRFDPYISRCRPCRPTWHAQTARIRHSTSAAPWATATAACALDFDKRPRWGGATISPSRTRKRQSTRLPPIASARASIARVHRIPLTDSLPSDLIDMPFVTIDGQPLHYQIRGSGAPVLFGHSYLWDSSMWEPQLEALSKSYRVIAPDLWGHGQSGPLPDGTNDLDDLAMQMCALLDHLGIDTCSIVGLSVGGMWAVPLAHRAPQRIDRLVLMDTYVGVEPDATRNKYFQMLAAIDAQGAIPAPLLDAIVPIFFRPGIDLASELPAGFRRALQAFTAERLRDSVIPLGKITFGREDARAKLSALPAERTLVMCGANDVARPPEEADEIAALIGCEKVFVPKAGHISNLENPAFVTQALIDWLARGGD</sequence>
<dbReference type="Proteomes" id="UP000004682">
    <property type="component" value="Unassembled WGS sequence"/>
</dbReference>
<dbReference type="Gene3D" id="3.40.50.1820">
    <property type="entry name" value="alpha/beta hydrolase"/>
    <property type="match status" value="1"/>
</dbReference>
<proteinExistence type="predicted"/>